<comment type="caution">
    <text evidence="3">The sequence shown here is derived from an EMBL/GenBank/DDBJ whole genome shotgun (WGS) entry which is preliminary data.</text>
</comment>
<organism evidence="3 4">
    <name type="scientific">Chitinophaga nivalis</name>
    <dbReference type="NCBI Taxonomy" id="2991709"/>
    <lineage>
        <taxon>Bacteria</taxon>
        <taxon>Pseudomonadati</taxon>
        <taxon>Bacteroidota</taxon>
        <taxon>Chitinophagia</taxon>
        <taxon>Chitinophagales</taxon>
        <taxon>Chitinophagaceae</taxon>
        <taxon>Chitinophaga</taxon>
    </lineage>
</organism>
<reference evidence="3 4" key="1">
    <citation type="submission" date="2022-10" db="EMBL/GenBank/DDBJ databases">
        <title>Chitinophaga nivalis PC15 sp. nov., isolated from Pyeongchang county, South Korea.</title>
        <authorList>
            <person name="Trinh H.N."/>
        </authorList>
    </citation>
    <scope>NUCLEOTIDE SEQUENCE [LARGE SCALE GENOMIC DNA]</scope>
    <source>
        <strain evidence="3 4">PC14</strain>
    </source>
</reference>
<dbReference type="Pfam" id="PF13279">
    <property type="entry name" value="4HBT_2"/>
    <property type="match status" value="1"/>
</dbReference>
<keyword evidence="2" id="KW-0378">Hydrolase</keyword>
<dbReference type="InterPro" id="IPR050563">
    <property type="entry name" value="4-hydroxybenzoyl-CoA_TE"/>
</dbReference>
<accession>A0ABT3IMU0</accession>
<dbReference type="PANTHER" id="PTHR31793:SF27">
    <property type="entry name" value="NOVEL THIOESTERASE SUPERFAMILY DOMAIN AND SAPOSIN A-TYPE DOMAIN CONTAINING PROTEIN (0610012H03RIK)"/>
    <property type="match status" value="1"/>
</dbReference>
<dbReference type="PANTHER" id="PTHR31793">
    <property type="entry name" value="4-HYDROXYBENZOYL-COA THIOESTERASE FAMILY MEMBER"/>
    <property type="match status" value="1"/>
</dbReference>
<gene>
    <name evidence="3" type="ORF">OL497_15260</name>
</gene>
<protein>
    <submittedName>
        <fullName evidence="3">Thioesterase family protein</fullName>
    </submittedName>
</protein>
<dbReference type="CDD" id="cd00586">
    <property type="entry name" value="4HBT"/>
    <property type="match status" value="1"/>
</dbReference>
<name>A0ABT3IMU0_9BACT</name>
<dbReference type="SUPFAM" id="SSF54637">
    <property type="entry name" value="Thioesterase/thiol ester dehydrase-isomerase"/>
    <property type="match status" value="1"/>
</dbReference>
<dbReference type="RefSeq" id="WP_264731465.1">
    <property type="nucleotide sequence ID" value="NZ_JAPDNR010000001.1"/>
</dbReference>
<keyword evidence="4" id="KW-1185">Reference proteome</keyword>
<evidence type="ECO:0000256" key="2">
    <source>
        <dbReference type="ARBA" id="ARBA00022801"/>
    </source>
</evidence>
<comment type="similarity">
    <text evidence="1">Belongs to the 4-hydroxybenzoyl-CoA thioesterase family.</text>
</comment>
<evidence type="ECO:0000313" key="4">
    <source>
        <dbReference type="Proteomes" id="UP001207742"/>
    </source>
</evidence>
<dbReference type="InterPro" id="IPR029069">
    <property type="entry name" value="HotDog_dom_sf"/>
</dbReference>
<evidence type="ECO:0000313" key="3">
    <source>
        <dbReference type="EMBL" id="MCW3485267.1"/>
    </source>
</evidence>
<sequence length="160" mass="18591">MDNAEYFKTFAVKWSDFDVNRHLRNTSYSEYATHVRMSFLEDHGYAYPVFEELQIGPILTQEDISYLKETQMNSELKVNMRILALSAEGSLFRLKHEFFQADGTLAARMLINGAWLDRKRRRPTIPPDGILQAFKQIPRDVNYDAGYFDATRIAARAKES</sequence>
<evidence type="ECO:0000256" key="1">
    <source>
        <dbReference type="ARBA" id="ARBA00005953"/>
    </source>
</evidence>
<dbReference type="Gene3D" id="3.10.129.10">
    <property type="entry name" value="Hotdog Thioesterase"/>
    <property type="match status" value="1"/>
</dbReference>
<dbReference type="EMBL" id="JAPDNS010000001">
    <property type="protein sequence ID" value="MCW3485267.1"/>
    <property type="molecule type" value="Genomic_DNA"/>
</dbReference>
<proteinExistence type="inferred from homology"/>
<dbReference type="Proteomes" id="UP001207742">
    <property type="component" value="Unassembled WGS sequence"/>
</dbReference>